<dbReference type="Proteomes" id="UP001465668">
    <property type="component" value="Unassembled WGS sequence"/>
</dbReference>
<organism evidence="1 2">
    <name type="scientific">Seiridium cardinale</name>
    <dbReference type="NCBI Taxonomy" id="138064"/>
    <lineage>
        <taxon>Eukaryota</taxon>
        <taxon>Fungi</taxon>
        <taxon>Dikarya</taxon>
        <taxon>Ascomycota</taxon>
        <taxon>Pezizomycotina</taxon>
        <taxon>Sordariomycetes</taxon>
        <taxon>Xylariomycetidae</taxon>
        <taxon>Amphisphaeriales</taxon>
        <taxon>Sporocadaceae</taxon>
        <taxon>Seiridium</taxon>
    </lineage>
</organism>
<gene>
    <name evidence="1" type="ORF">SCAR479_07708</name>
</gene>
<dbReference type="EMBL" id="JARVKM010000033">
    <property type="protein sequence ID" value="KAK9775602.1"/>
    <property type="molecule type" value="Genomic_DNA"/>
</dbReference>
<comment type="caution">
    <text evidence="1">The sequence shown here is derived from an EMBL/GenBank/DDBJ whole genome shotgun (WGS) entry which is preliminary data.</text>
</comment>
<evidence type="ECO:0000313" key="1">
    <source>
        <dbReference type="EMBL" id="KAK9775602.1"/>
    </source>
</evidence>
<proteinExistence type="predicted"/>
<evidence type="ECO:0000313" key="2">
    <source>
        <dbReference type="Proteomes" id="UP001465668"/>
    </source>
</evidence>
<name>A0ABR2XP83_9PEZI</name>
<reference evidence="1 2" key="1">
    <citation type="submission" date="2024-02" db="EMBL/GenBank/DDBJ databases">
        <title>First draft genome assembly of two strains of Seiridium cardinale.</title>
        <authorList>
            <person name="Emiliani G."/>
            <person name="Scali E."/>
        </authorList>
    </citation>
    <scope>NUCLEOTIDE SEQUENCE [LARGE SCALE GENOMIC DNA]</scope>
    <source>
        <strain evidence="1 2">BM-138-000479</strain>
    </source>
</reference>
<sequence>MPCSGLPTSTARVVIDPDGDLHLRVGLNKCCGTARTNHEHIQSTLFVCESKTLSRASPVWRVMLYGQHWKESRSSNDPASGEWIVDLPEDDPGAMTIILNIIHSRFENFPIDEDMNSSRLYELTVLTDKYDLTKVLRPWAKNWLRPLHALYPQGWMRSQTRIPPLFSTTLTKHLWIAWELGDRVLLQNTLKDMILHGQFLSFGIKAPPGLLDKAEATHASSVLYVLTEYQKAVAGFLTENRNSTPEKDIQCSLKDRKCHFIMLGSMITSLSHIGLWPLPKSTSYKGSIHQLLTQLSTLNLENADGLLVECDFSSNGIFGASSTGLNYPLRNSGIGTSIFGFPATVPPLGTPMTNGNTNILRKVLYRPKAKDGHCACHPVPRGRTTLKSALNLISVELDKSHLKHLRDRAAKTGLST</sequence>
<keyword evidence="2" id="KW-1185">Reference proteome</keyword>
<accession>A0ABR2XP83</accession>
<protein>
    <submittedName>
        <fullName evidence="1">BTB domain-containing protein</fullName>
    </submittedName>
</protein>
<dbReference type="Gene3D" id="3.30.710.10">
    <property type="entry name" value="Potassium Channel Kv1.1, Chain A"/>
    <property type="match status" value="1"/>
</dbReference>
<dbReference type="InterPro" id="IPR011333">
    <property type="entry name" value="SKP1/BTB/POZ_sf"/>
</dbReference>